<feature type="region of interest" description="Disordered" evidence="1">
    <location>
        <begin position="168"/>
        <end position="196"/>
    </location>
</feature>
<dbReference type="AlphaFoldDB" id="A0A1G4HZR0"/>
<name>A0A1G4HZR0_TRYEQ</name>
<protein>
    <submittedName>
        <fullName evidence="2">Uncharacterized protein</fullName>
    </submittedName>
</protein>
<dbReference type="GeneID" id="92382297"/>
<accession>A0A1G4HZR0</accession>
<evidence type="ECO:0000313" key="2">
    <source>
        <dbReference type="EMBL" id="SCU64870.1"/>
    </source>
</evidence>
<comment type="caution">
    <text evidence="2">The sequence shown here is derived from an EMBL/GenBank/DDBJ whole genome shotgun (WGS) entry which is preliminary data.</text>
</comment>
<gene>
    <name evidence="2" type="ORF">TEOVI_000836300</name>
</gene>
<dbReference type="RefSeq" id="XP_067076565.1">
    <property type="nucleotide sequence ID" value="XM_067220464.1"/>
</dbReference>
<dbReference type="VEuPathDB" id="TriTrypDB:TEOVI_000836300"/>
<evidence type="ECO:0000313" key="3">
    <source>
        <dbReference type="Proteomes" id="UP000195570"/>
    </source>
</evidence>
<evidence type="ECO:0000256" key="1">
    <source>
        <dbReference type="SAM" id="MobiDB-lite"/>
    </source>
</evidence>
<dbReference type="EMBL" id="CZPT02000170">
    <property type="protein sequence ID" value="SCU64870.1"/>
    <property type="molecule type" value="Genomic_DNA"/>
</dbReference>
<sequence length="196" mass="21545">MDESNRVPTGEAPSDEPPLKVRRHEGGHGELRETSSGDTSPQGATLFIRCTSIHGRGELLNGFISEHREALGVAKWYNVAGDESDGRCVPTLRTDAPFECVYVRSSRKPYFLLEFNEKGDVAKKFVEKLVGLRNTLYKGSPVFVEVAKGGLTVATERLKLEKRDAARRSATAVPLSFSSDKPTGPTAFVPRAVRKR</sequence>
<reference evidence="2" key="1">
    <citation type="submission" date="2016-09" db="EMBL/GenBank/DDBJ databases">
        <authorList>
            <person name="Hebert L."/>
            <person name="Moumen B."/>
        </authorList>
    </citation>
    <scope>NUCLEOTIDE SEQUENCE [LARGE SCALE GENOMIC DNA]</scope>
    <source>
        <strain evidence="2">OVI</strain>
    </source>
</reference>
<keyword evidence="3" id="KW-1185">Reference proteome</keyword>
<feature type="compositionally biased region" description="Basic and acidic residues" evidence="1">
    <location>
        <begin position="24"/>
        <end position="35"/>
    </location>
</feature>
<proteinExistence type="predicted"/>
<organism evidence="2 3">
    <name type="scientific">Trypanosoma equiperdum</name>
    <dbReference type="NCBI Taxonomy" id="5694"/>
    <lineage>
        <taxon>Eukaryota</taxon>
        <taxon>Discoba</taxon>
        <taxon>Euglenozoa</taxon>
        <taxon>Kinetoplastea</taxon>
        <taxon>Metakinetoplastina</taxon>
        <taxon>Trypanosomatida</taxon>
        <taxon>Trypanosomatidae</taxon>
        <taxon>Trypanosoma</taxon>
    </lineage>
</organism>
<feature type="region of interest" description="Disordered" evidence="1">
    <location>
        <begin position="1"/>
        <end position="43"/>
    </location>
</feature>
<dbReference type="Proteomes" id="UP000195570">
    <property type="component" value="Unassembled WGS sequence"/>
</dbReference>